<evidence type="ECO:0000256" key="1">
    <source>
        <dbReference type="SAM" id="MobiDB-lite"/>
    </source>
</evidence>
<keyword evidence="2" id="KW-0732">Signal</keyword>
<dbReference type="Proteomes" id="UP000054516">
    <property type="component" value="Unassembled WGS sequence"/>
</dbReference>
<evidence type="ECO:0008006" key="5">
    <source>
        <dbReference type="Google" id="ProtNLM"/>
    </source>
</evidence>
<evidence type="ECO:0000313" key="3">
    <source>
        <dbReference type="EMBL" id="GAW25538.1"/>
    </source>
</evidence>
<name>A0A1S8A619_ROSNE</name>
<protein>
    <recommendedName>
        <fullName evidence="5">Secreted protein</fullName>
    </recommendedName>
</protein>
<dbReference type="EMBL" id="DF977453">
    <property type="protein sequence ID" value="GAW25538.1"/>
    <property type="molecule type" value="Genomic_DNA"/>
</dbReference>
<proteinExistence type="predicted"/>
<sequence>MVLGVALLIVLLNTTAKGRYISAHVSAYVRNDSNDGNDGNDDDDDGGRGGGRRDSGGRDGVNGDDDDDGGRHSNTQRALFAWPLLLCTVLPASLLSAGGP</sequence>
<evidence type="ECO:0000313" key="4">
    <source>
        <dbReference type="Proteomes" id="UP000054516"/>
    </source>
</evidence>
<evidence type="ECO:0000256" key="2">
    <source>
        <dbReference type="SAM" id="SignalP"/>
    </source>
</evidence>
<feature type="signal peptide" evidence="2">
    <location>
        <begin position="1"/>
        <end position="18"/>
    </location>
</feature>
<gene>
    <name evidence="3" type="ORF">SAMD00023353_0801700</name>
</gene>
<dbReference type="AlphaFoldDB" id="A0A1S8A619"/>
<keyword evidence="4" id="KW-1185">Reference proteome</keyword>
<feature type="chain" id="PRO_5012594071" description="Secreted protein" evidence="2">
    <location>
        <begin position="19"/>
        <end position="100"/>
    </location>
</feature>
<feature type="region of interest" description="Disordered" evidence="1">
    <location>
        <begin position="30"/>
        <end position="73"/>
    </location>
</feature>
<reference evidence="3" key="1">
    <citation type="submission" date="2016-03" db="EMBL/GenBank/DDBJ databases">
        <title>Draft genome sequence of Rosellinia necatrix.</title>
        <authorList>
            <person name="Kanematsu S."/>
        </authorList>
    </citation>
    <scope>NUCLEOTIDE SEQUENCE [LARGE SCALE GENOMIC DNA]</scope>
    <source>
        <strain evidence="3">W97</strain>
    </source>
</reference>
<organism evidence="3">
    <name type="scientific">Rosellinia necatrix</name>
    <name type="common">White root-rot fungus</name>
    <dbReference type="NCBI Taxonomy" id="77044"/>
    <lineage>
        <taxon>Eukaryota</taxon>
        <taxon>Fungi</taxon>
        <taxon>Dikarya</taxon>
        <taxon>Ascomycota</taxon>
        <taxon>Pezizomycotina</taxon>
        <taxon>Sordariomycetes</taxon>
        <taxon>Xylariomycetidae</taxon>
        <taxon>Xylariales</taxon>
        <taxon>Xylariaceae</taxon>
        <taxon>Rosellinia</taxon>
    </lineage>
</organism>
<accession>A0A1S8A619</accession>